<dbReference type="Pfam" id="PF23636">
    <property type="entry name" value="DUF7144"/>
    <property type="match status" value="1"/>
</dbReference>
<feature type="transmembrane region" description="Helical" evidence="2">
    <location>
        <begin position="12"/>
        <end position="34"/>
    </location>
</feature>
<sequence length="212" mass="22360">MAGNRAAFPRSGWLTFAAVIMFIVGFHNLIYGIASLRDYTVIVNNLSTGDINVLYADRHFWGWLFLCIGIVEMVIAYGIYARNDIARWAGVVIASINAIGQLAYMAAFPVWSVVIIAIDVLVIYALLTHEQVPARDGYGQPYPSDRPGVGTPTGRATGAGRPAEHATTAPAAPGTTAPPGYGQPPGYGGQTGQPGYGDQPGYGGGPGGHQPR</sequence>
<name>A0ABT0JTI4_9ACTN</name>
<dbReference type="RefSeq" id="WP_248823388.1">
    <property type="nucleotide sequence ID" value="NZ_JALKFT010000002.1"/>
</dbReference>
<dbReference type="Proteomes" id="UP001201873">
    <property type="component" value="Unassembled WGS sequence"/>
</dbReference>
<accession>A0ABT0JTI4</accession>
<feature type="transmembrane region" description="Helical" evidence="2">
    <location>
        <begin position="60"/>
        <end position="80"/>
    </location>
</feature>
<reference evidence="4 5" key="1">
    <citation type="submission" date="2022-04" db="EMBL/GenBank/DDBJ databases">
        <title>Genome diversity in the genus Frankia.</title>
        <authorList>
            <person name="Carlos-Shanley C."/>
            <person name="Hahn D."/>
        </authorList>
    </citation>
    <scope>NUCLEOTIDE SEQUENCE [LARGE SCALE GENOMIC DNA]</scope>
    <source>
        <strain evidence="4 5">Ag45/Mut15</strain>
    </source>
</reference>
<feature type="transmembrane region" description="Helical" evidence="2">
    <location>
        <begin position="85"/>
        <end position="104"/>
    </location>
</feature>
<dbReference type="InterPro" id="IPR055568">
    <property type="entry name" value="DUF7144"/>
</dbReference>
<evidence type="ECO:0000313" key="5">
    <source>
        <dbReference type="Proteomes" id="UP001201873"/>
    </source>
</evidence>
<dbReference type="EMBL" id="JALKFT010000002">
    <property type="protein sequence ID" value="MCK9874819.1"/>
    <property type="molecule type" value="Genomic_DNA"/>
</dbReference>
<feature type="compositionally biased region" description="Low complexity" evidence="1">
    <location>
        <begin position="168"/>
        <end position="180"/>
    </location>
</feature>
<protein>
    <recommendedName>
        <fullName evidence="3">DUF7144 domain-containing protein</fullName>
    </recommendedName>
</protein>
<keyword evidence="2" id="KW-0472">Membrane</keyword>
<keyword evidence="5" id="KW-1185">Reference proteome</keyword>
<keyword evidence="2" id="KW-1133">Transmembrane helix</keyword>
<evidence type="ECO:0000256" key="2">
    <source>
        <dbReference type="SAM" id="Phobius"/>
    </source>
</evidence>
<evidence type="ECO:0000313" key="4">
    <source>
        <dbReference type="EMBL" id="MCK9874819.1"/>
    </source>
</evidence>
<feature type="compositionally biased region" description="Gly residues" evidence="1">
    <location>
        <begin position="183"/>
        <end position="212"/>
    </location>
</feature>
<comment type="caution">
    <text evidence="4">The sequence shown here is derived from an EMBL/GenBank/DDBJ whole genome shotgun (WGS) entry which is preliminary data.</text>
</comment>
<gene>
    <name evidence="4" type="ORF">MXD59_03310</name>
</gene>
<feature type="compositionally biased region" description="Low complexity" evidence="1">
    <location>
        <begin position="146"/>
        <end position="161"/>
    </location>
</feature>
<feature type="domain" description="DUF7144" evidence="3">
    <location>
        <begin position="13"/>
        <end position="130"/>
    </location>
</feature>
<proteinExistence type="predicted"/>
<feature type="region of interest" description="Disordered" evidence="1">
    <location>
        <begin position="136"/>
        <end position="212"/>
    </location>
</feature>
<keyword evidence="2" id="KW-0812">Transmembrane</keyword>
<feature type="transmembrane region" description="Helical" evidence="2">
    <location>
        <begin position="110"/>
        <end position="127"/>
    </location>
</feature>
<organism evidence="4 5">
    <name type="scientific">Frankia umida</name>
    <dbReference type="NCBI Taxonomy" id="573489"/>
    <lineage>
        <taxon>Bacteria</taxon>
        <taxon>Bacillati</taxon>
        <taxon>Actinomycetota</taxon>
        <taxon>Actinomycetes</taxon>
        <taxon>Frankiales</taxon>
        <taxon>Frankiaceae</taxon>
        <taxon>Frankia</taxon>
    </lineage>
</organism>
<evidence type="ECO:0000259" key="3">
    <source>
        <dbReference type="Pfam" id="PF23636"/>
    </source>
</evidence>
<evidence type="ECO:0000256" key="1">
    <source>
        <dbReference type="SAM" id="MobiDB-lite"/>
    </source>
</evidence>